<dbReference type="OrthoDB" id="10003767at2759"/>
<evidence type="ECO:0000313" key="3">
    <source>
        <dbReference type="Proteomes" id="UP000031575"/>
    </source>
</evidence>
<dbReference type="InterPro" id="IPR051678">
    <property type="entry name" value="AGP_Transferase"/>
</dbReference>
<accession>A0A0C2F4E4</accession>
<evidence type="ECO:0000313" key="2">
    <source>
        <dbReference type="EMBL" id="KIH93764.1"/>
    </source>
</evidence>
<gene>
    <name evidence="2" type="ORF">SPBR_04194</name>
</gene>
<sequence length="534" mass="61252">MAQQPKTDQEWPPTLEQLEAAKKAFVDAIDPEAVCRLASRHHSASKPCRVFRDTACGSFNACFFVEFADDHSTQWNVRVAIEPALDDAWAKVQSEVATMRYVRQQTTIPVARVHTYGCDEDLSRQDADPTRCVYMILDYIQGQPIDLVKFVADTRERKTHLYAQIIDIIAQLRALEFDFSGSLYPGPQDNPQGSLLESKPVMGDLLCIEYNELQKMTRRRASVRPATFRSTIEYAFYQYSILAEAYQVPVAQRTLLGAQMEVFALHDIKARILDVVDTRTNYNFFVLAHTDFRWYNILVDDDLNIQGVIDWEWSGAIPQQFFMPPTWLAEGSPSFVASQSYRKEYREFYAVLSSMAAEVAAASSTLTPPTTTKPTLSVRNVYQMLADEWGPDLPERLDFPIAVILRHHYHLVQTYFFSIFPKFFQPFLLPRDYLAEFFTLDGSKGGALSAAVRMRLEREDRYIQYLKDHDLFVAGTLPPAVKEWLQQKEAVDTRCFNTYLRGKDERSTITHLELLESFAEDVLRASIAPWNQGE</sequence>
<dbReference type="Gene3D" id="3.90.1200.10">
    <property type="match status" value="1"/>
</dbReference>
<organism evidence="2 3">
    <name type="scientific">Sporothrix brasiliensis 5110</name>
    <dbReference type="NCBI Taxonomy" id="1398154"/>
    <lineage>
        <taxon>Eukaryota</taxon>
        <taxon>Fungi</taxon>
        <taxon>Dikarya</taxon>
        <taxon>Ascomycota</taxon>
        <taxon>Pezizomycotina</taxon>
        <taxon>Sordariomycetes</taxon>
        <taxon>Sordariomycetidae</taxon>
        <taxon>Ophiostomatales</taxon>
        <taxon>Ophiostomataceae</taxon>
        <taxon>Sporothrix</taxon>
    </lineage>
</organism>
<dbReference type="VEuPathDB" id="FungiDB:SPBR_04194"/>
<dbReference type="HOGENOM" id="CLU_030115_2_1_1"/>
<dbReference type="Proteomes" id="UP000031575">
    <property type="component" value="Unassembled WGS sequence"/>
</dbReference>
<dbReference type="EMBL" id="AWTV01000005">
    <property type="protein sequence ID" value="KIH93764.1"/>
    <property type="molecule type" value="Genomic_DNA"/>
</dbReference>
<dbReference type="RefSeq" id="XP_040621774.1">
    <property type="nucleotide sequence ID" value="XM_040762477.1"/>
</dbReference>
<proteinExistence type="predicted"/>
<feature type="domain" description="Aminoglycoside phosphotransferase" evidence="1">
    <location>
        <begin position="89"/>
        <end position="314"/>
    </location>
</feature>
<dbReference type="InterPro" id="IPR011009">
    <property type="entry name" value="Kinase-like_dom_sf"/>
</dbReference>
<protein>
    <recommendedName>
        <fullName evidence="1">Aminoglycoside phosphotransferase domain-containing protein</fullName>
    </recommendedName>
</protein>
<reference evidence="2 3" key="1">
    <citation type="journal article" date="2014" name="BMC Genomics">
        <title>Comparative genomics of the major fungal agents of human and animal Sporotrichosis: Sporothrix schenckii and Sporothrix brasiliensis.</title>
        <authorList>
            <person name="Teixeira M.M."/>
            <person name="de Almeida L.G."/>
            <person name="Kubitschek-Barreira P."/>
            <person name="Alves F.L."/>
            <person name="Kioshima E.S."/>
            <person name="Abadio A.K."/>
            <person name="Fernandes L."/>
            <person name="Derengowski L.S."/>
            <person name="Ferreira K.S."/>
            <person name="Souza R.C."/>
            <person name="Ruiz J.C."/>
            <person name="de Andrade N.C."/>
            <person name="Paes H.C."/>
            <person name="Nicola A.M."/>
            <person name="Albuquerque P."/>
            <person name="Gerber A.L."/>
            <person name="Martins V.P."/>
            <person name="Peconick L.D."/>
            <person name="Neto A.V."/>
            <person name="Chaucanez C.B."/>
            <person name="Silva P.A."/>
            <person name="Cunha O.L."/>
            <person name="de Oliveira F.F."/>
            <person name="dos Santos T.C."/>
            <person name="Barros A.L."/>
            <person name="Soares M.A."/>
            <person name="de Oliveira L.M."/>
            <person name="Marini M.M."/>
            <person name="Villalobos-Duno H."/>
            <person name="Cunha M.M."/>
            <person name="de Hoog S."/>
            <person name="da Silveira J.F."/>
            <person name="Henrissat B."/>
            <person name="Nino-Vega G.A."/>
            <person name="Cisalpino P.S."/>
            <person name="Mora-Montes H.M."/>
            <person name="Almeida S.R."/>
            <person name="Stajich J.E."/>
            <person name="Lopes-Bezerra L.M."/>
            <person name="Vasconcelos A.T."/>
            <person name="Felipe M.S."/>
        </authorList>
    </citation>
    <scope>NUCLEOTIDE SEQUENCE [LARGE SCALE GENOMIC DNA]</scope>
    <source>
        <strain evidence="2 3">5110</strain>
    </source>
</reference>
<dbReference type="PANTHER" id="PTHR21310:SF37">
    <property type="entry name" value="AMINOGLYCOSIDE PHOSPHOTRANSFERASE DOMAIN-CONTAINING PROTEIN"/>
    <property type="match status" value="1"/>
</dbReference>
<evidence type="ECO:0000259" key="1">
    <source>
        <dbReference type="Pfam" id="PF01636"/>
    </source>
</evidence>
<dbReference type="SUPFAM" id="SSF56112">
    <property type="entry name" value="Protein kinase-like (PK-like)"/>
    <property type="match status" value="1"/>
</dbReference>
<dbReference type="GeneID" id="63677398"/>
<dbReference type="Pfam" id="PF01636">
    <property type="entry name" value="APH"/>
    <property type="match status" value="1"/>
</dbReference>
<dbReference type="AlphaFoldDB" id="A0A0C2F4E4"/>
<dbReference type="InterPro" id="IPR002575">
    <property type="entry name" value="Aminoglycoside_PTrfase"/>
</dbReference>
<keyword evidence="3" id="KW-1185">Reference proteome</keyword>
<name>A0A0C2F4E4_9PEZI</name>
<comment type="caution">
    <text evidence="2">The sequence shown here is derived from an EMBL/GenBank/DDBJ whole genome shotgun (WGS) entry which is preliminary data.</text>
</comment>
<dbReference type="PANTHER" id="PTHR21310">
    <property type="entry name" value="AMINOGLYCOSIDE PHOSPHOTRANSFERASE-RELATED-RELATED"/>
    <property type="match status" value="1"/>
</dbReference>